<proteinExistence type="predicted"/>
<gene>
    <name evidence="2" type="ORF">GCM10007147_43940</name>
</gene>
<comment type="caution">
    <text evidence="2">The sequence shown here is derived from an EMBL/GenBank/DDBJ whole genome shotgun (WGS) entry which is preliminary data.</text>
</comment>
<evidence type="ECO:0000313" key="3">
    <source>
        <dbReference type="Proteomes" id="UP000654947"/>
    </source>
</evidence>
<dbReference type="RefSeq" id="WP_193518648.1">
    <property type="nucleotide sequence ID" value="NZ_BMXL01000040.1"/>
</dbReference>
<organism evidence="2 3">
    <name type="scientific">Nocardiopsis kunsanensis</name>
    <dbReference type="NCBI Taxonomy" id="141693"/>
    <lineage>
        <taxon>Bacteria</taxon>
        <taxon>Bacillati</taxon>
        <taxon>Actinomycetota</taxon>
        <taxon>Actinomycetes</taxon>
        <taxon>Streptosporangiales</taxon>
        <taxon>Nocardiopsidaceae</taxon>
        <taxon>Nocardiopsis</taxon>
    </lineage>
</organism>
<evidence type="ECO:0000259" key="1">
    <source>
        <dbReference type="Pfam" id="PF07811"/>
    </source>
</evidence>
<dbReference type="AlphaFoldDB" id="A0A918XKP6"/>
<dbReference type="Pfam" id="PF07811">
    <property type="entry name" value="TadE"/>
    <property type="match status" value="1"/>
</dbReference>
<reference evidence="2 3" key="1">
    <citation type="journal article" date="2014" name="Int. J. Syst. Evol. Microbiol.">
        <title>Complete genome sequence of Corynebacterium casei LMG S-19264T (=DSM 44701T), isolated from a smear-ripened cheese.</title>
        <authorList>
            <consortium name="US DOE Joint Genome Institute (JGI-PGF)"/>
            <person name="Walter F."/>
            <person name="Albersmeier A."/>
            <person name="Kalinowski J."/>
            <person name="Ruckert C."/>
        </authorList>
    </citation>
    <scope>NUCLEOTIDE SEQUENCE [LARGE SCALE GENOMIC DNA]</scope>
    <source>
        <strain evidence="2 3">KCTC 19473</strain>
    </source>
</reference>
<dbReference type="EMBL" id="BMXL01000040">
    <property type="protein sequence ID" value="GHD36541.1"/>
    <property type="molecule type" value="Genomic_DNA"/>
</dbReference>
<keyword evidence="3" id="KW-1185">Reference proteome</keyword>
<dbReference type="Proteomes" id="UP000654947">
    <property type="component" value="Unassembled WGS sequence"/>
</dbReference>
<name>A0A918XKP6_9ACTN</name>
<accession>A0A918XKP6</accession>
<dbReference type="InterPro" id="IPR012495">
    <property type="entry name" value="TadE-like_dom"/>
</dbReference>
<protein>
    <submittedName>
        <fullName evidence="2">Membrane protein</fullName>
    </submittedName>
</protein>
<evidence type="ECO:0000313" key="2">
    <source>
        <dbReference type="EMBL" id="GHD36541.1"/>
    </source>
</evidence>
<sequence length="125" mass="12808">MELMLLTPVLVVLLALMVVAGRQVSAALTTQDAASAAARAASLQRDAVSARAQAQHVAEGELADRGMFCDPFTASVDVSRFEAGGAAEVDVACTVTVVDLGGFGGQRTLRSSAVSPIDPYRGQAS</sequence>
<feature type="domain" description="TadE-like" evidence="1">
    <location>
        <begin position="2"/>
        <end position="39"/>
    </location>
</feature>